<dbReference type="Pfam" id="PF00672">
    <property type="entry name" value="HAMP"/>
    <property type="match status" value="1"/>
</dbReference>
<comment type="caution">
    <text evidence="10">The sequence shown here is derived from an EMBL/GenBank/DDBJ whole genome shotgun (WGS) entry which is preliminary data.</text>
</comment>
<dbReference type="SUPFAM" id="SSF58104">
    <property type="entry name" value="Methyl-accepting chemotaxis protein (MCP) signaling domain"/>
    <property type="match status" value="1"/>
</dbReference>
<dbReference type="Pfam" id="PF00015">
    <property type="entry name" value="MCPsignal"/>
    <property type="match status" value="1"/>
</dbReference>
<keyword evidence="11" id="KW-1185">Reference proteome</keyword>
<dbReference type="InterPro" id="IPR004089">
    <property type="entry name" value="MCPsignal_dom"/>
</dbReference>
<organism evidence="10 11">
    <name type="scientific">Paenibacillus methanolicus</name>
    <dbReference type="NCBI Taxonomy" id="582686"/>
    <lineage>
        <taxon>Bacteria</taxon>
        <taxon>Bacillati</taxon>
        <taxon>Bacillota</taxon>
        <taxon>Bacilli</taxon>
        <taxon>Bacillales</taxon>
        <taxon>Paenibacillaceae</taxon>
        <taxon>Paenibacillus</taxon>
    </lineage>
</organism>
<evidence type="ECO:0000256" key="1">
    <source>
        <dbReference type="ARBA" id="ARBA00004236"/>
    </source>
</evidence>
<proteinExistence type="inferred from homology"/>
<feature type="domain" description="HAMP" evidence="9">
    <location>
        <begin position="323"/>
        <end position="375"/>
    </location>
</feature>
<evidence type="ECO:0000313" key="10">
    <source>
        <dbReference type="EMBL" id="TYP76752.1"/>
    </source>
</evidence>
<dbReference type="OrthoDB" id="9760371at2"/>
<keyword evidence="7" id="KW-1133">Transmembrane helix</keyword>
<comment type="subcellular location">
    <subcellularLocation>
        <location evidence="1">Cell membrane</location>
    </subcellularLocation>
</comment>
<dbReference type="AlphaFoldDB" id="A0A5S5CE30"/>
<keyword evidence="3 7" id="KW-0472">Membrane</keyword>
<dbReference type="PROSITE" id="PS50885">
    <property type="entry name" value="HAMP"/>
    <property type="match status" value="1"/>
</dbReference>
<comment type="similarity">
    <text evidence="5">Belongs to the methyl-accepting chemotaxis (MCP) protein family.</text>
</comment>
<dbReference type="GO" id="GO:0007165">
    <property type="term" value="P:signal transduction"/>
    <property type="evidence" value="ECO:0007669"/>
    <property type="project" value="UniProtKB-KW"/>
</dbReference>
<dbReference type="SMART" id="SM00283">
    <property type="entry name" value="MA"/>
    <property type="match status" value="1"/>
</dbReference>
<dbReference type="GO" id="GO:0005886">
    <property type="term" value="C:plasma membrane"/>
    <property type="evidence" value="ECO:0007669"/>
    <property type="project" value="UniProtKB-SubCell"/>
</dbReference>
<evidence type="ECO:0000313" key="11">
    <source>
        <dbReference type="Proteomes" id="UP000323257"/>
    </source>
</evidence>
<evidence type="ECO:0000256" key="6">
    <source>
        <dbReference type="PROSITE-ProRule" id="PRU00284"/>
    </source>
</evidence>
<evidence type="ECO:0000256" key="4">
    <source>
        <dbReference type="ARBA" id="ARBA00023224"/>
    </source>
</evidence>
<evidence type="ECO:0000256" key="5">
    <source>
        <dbReference type="ARBA" id="ARBA00029447"/>
    </source>
</evidence>
<dbReference type="SMART" id="SM00304">
    <property type="entry name" value="HAMP"/>
    <property type="match status" value="1"/>
</dbReference>
<keyword evidence="7" id="KW-0812">Transmembrane</keyword>
<feature type="domain" description="Methyl-accepting transducer" evidence="8">
    <location>
        <begin position="394"/>
        <end position="641"/>
    </location>
</feature>
<dbReference type="CDD" id="cd06225">
    <property type="entry name" value="HAMP"/>
    <property type="match status" value="1"/>
</dbReference>
<evidence type="ECO:0000256" key="3">
    <source>
        <dbReference type="ARBA" id="ARBA00023136"/>
    </source>
</evidence>
<dbReference type="Gene3D" id="6.10.340.10">
    <property type="match status" value="1"/>
</dbReference>
<name>A0A5S5CE30_9BACL</name>
<dbReference type="Proteomes" id="UP000323257">
    <property type="component" value="Unassembled WGS sequence"/>
</dbReference>
<gene>
    <name evidence="10" type="ORF">BCM02_103416</name>
</gene>
<evidence type="ECO:0000259" key="8">
    <source>
        <dbReference type="PROSITE" id="PS50111"/>
    </source>
</evidence>
<protein>
    <submittedName>
        <fullName evidence="10">Methyl-accepting chemotaxis protein</fullName>
    </submittedName>
</protein>
<dbReference type="PANTHER" id="PTHR32089:SF112">
    <property type="entry name" value="LYSOZYME-LIKE PROTEIN-RELATED"/>
    <property type="match status" value="1"/>
</dbReference>
<dbReference type="EMBL" id="VNHS01000003">
    <property type="protein sequence ID" value="TYP76752.1"/>
    <property type="molecule type" value="Genomic_DNA"/>
</dbReference>
<sequence>MKKRRLTFMPQWKKIGLRKIKRATLHPSKSVGARVFLAFFLSTMTFVLSLGCVSYQMSKRTIANNAELSIRQTLEQTAEKLDLTLQRFDDSLQQSLFGSDIQDLARRGALAGTDARELIVIRQKLTSALGNWVFANPGALGVALISKSGDMEPVSSGMIDKGILQAARNAAWFKEAIASRKALWQAGEGGEGDSRPSKRFSLIKALPGPSGNGYVVMAEIKTDFLTDALTKIDLEGQAVAKLLSADHVLLAASSEQEAYLPSEAGAARALTVTSAVSLSQWQLSIAIPMEVLMQDARMILSTTYSMAVIVAIIATLIGIWMVRSIASPLRNMKGLMQEAASGNLKVSMPVRGRDEIGELSRSFNGMMAQMDELVLQTRLAASEVLHTASELGEASYRTSAAAMEIAGATEEIAIGAASLAEEVARQMRQFMEVNRTIGVAAGAVGQASERGIGQLNALESETADAGRKTAALAVRVDRLQSTALSVLRVLEVMQGIAKQTNILSLNATIEAARAGAAGKGFIVVADEIRELAAQSRRSIDLVKNTADEIMSEVSATVDALAEVSPLFASQREAVAETSEIFRQVHAQMRHFVDQLGTVTDTVGQLVHAQHTLSVSMGSVSAVAEQSSATTQEVASLTADQQRVSDRLVELSTQLELVSANLRDKLAVFDR</sequence>
<reference evidence="10 11" key="1">
    <citation type="submission" date="2019-07" db="EMBL/GenBank/DDBJ databases">
        <title>Genomic Encyclopedia of Type Strains, Phase III (KMG-III): the genomes of soil and plant-associated and newly described type strains.</title>
        <authorList>
            <person name="Whitman W."/>
        </authorList>
    </citation>
    <scope>NUCLEOTIDE SEQUENCE [LARGE SCALE GENOMIC DNA]</scope>
    <source>
        <strain evidence="10 11">BL24</strain>
    </source>
</reference>
<dbReference type="InterPro" id="IPR003660">
    <property type="entry name" value="HAMP_dom"/>
</dbReference>
<evidence type="ECO:0000259" key="9">
    <source>
        <dbReference type="PROSITE" id="PS50885"/>
    </source>
</evidence>
<evidence type="ECO:0000256" key="7">
    <source>
        <dbReference type="SAM" id="Phobius"/>
    </source>
</evidence>
<feature type="transmembrane region" description="Helical" evidence="7">
    <location>
        <begin position="304"/>
        <end position="326"/>
    </location>
</feature>
<dbReference type="PROSITE" id="PS50111">
    <property type="entry name" value="CHEMOTAXIS_TRANSDUC_2"/>
    <property type="match status" value="1"/>
</dbReference>
<accession>A0A5S5CE30</accession>
<keyword evidence="2" id="KW-1003">Cell membrane</keyword>
<dbReference type="RefSeq" id="WP_148929129.1">
    <property type="nucleotide sequence ID" value="NZ_VNHS01000003.1"/>
</dbReference>
<dbReference type="Gene3D" id="1.10.287.950">
    <property type="entry name" value="Methyl-accepting chemotaxis protein"/>
    <property type="match status" value="1"/>
</dbReference>
<keyword evidence="4 6" id="KW-0807">Transducer</keyword>
<dbReference type="PANTHER" id="PTHR32089">
    <property type="entry name" value="METHYL-ACCEPTING CHEMOTAXIS PROTEIN MCPB"/>
    <property type="match status" value="1"/>
</dbReference>
<evidence type="ECO:0000256" key="2">
    <source>
        <dbReference type="ARBA" id="ARBA00022475"/>
    </source>
</evidence>